<keyword evidence="2 4" id="KW-0808">Transferase</keyword>
<dbReference type="InParanoid" id="E6W144"/>
<reference evidence="4 5" key="1">
    <citation type="submission" date="2010-12" db="EMBL/GenBank/DDBJ databases">
        <title>Complete sequence of Desulfurispirillum indicum S5.</title>
        <authorList>
            <consortium name="US DOE Joint Genome Institute"/>
            <person name="Lucas S."/>
            <person name="Copeland A."/>
            <person name="Lapidus A."/>
            <person name="Cheng J.-F."/>
            <person name="Goodwin L."/>
            <person name="Pitluck S."/>
            <person name="Chertkov O."/>
            <person name="Held B."/>
            <person name="Detter J.C."/>
            <person name="Han C."/>
            <person name="Tapia R."/>
            <person name="Land M."/>
            <person name="Hauser L."/>
            <person name="Kyrpides N."/>
            <person name="Ivanova N."/>
            <person name="Mikhailova N."/>
            <person name="Haggblom M."/>
            <person name="Rauschenbach I."/>
            <person name="Bini E."/>
            <person name="Woyke T."/>
        </authorList>
    </citation>
    <scope>NUCLEOTIDE SEQUENCE [LARGE SCALE GENOMIC DNA]</scope>
    <source>
        <strain evidence="5">ATCC BAA-1389 / DSM 22839 / S5</strain>
    </source>
</reference>
<evidence type="ECO:0000313" key="4">
    <source>
        <dbReference type="EMBL" id="ADU66464.1"/>
    </source>
</evidence>
<keyword evidence="5" id="KW-1185">Reference proteome</keyword>
<dbReference type="SUPFAM" id="SSF53335">
    <property type="entry name" value="S-adenosyl-L-methionine-dependent methyltransferases"/>
    <property type="match status" value="1"/>
</dbReference>
<dbReference type="GO" id="GO:0008171">
    <property type="term" value="F:O-methyltransferase activity"/>
    <property type="evidence" value="ECO:0007669"/>
    <property type="project" value="InterPro"/>
</dbReference>
<gene>
    <name evidence="4" type="ordered locus">Selin_1735</name>
</gene>
<dbReference type="KEGG" id="din:Selin_1735"/>
<dbReference type="STRING" id="653733.Selin_1735"/>
<dbReference type="eggNOG" id="COG4122">
    <property type="taxonomic scope" value="Bacteria"/>
</dbReference>
<dbReference type="PROSITE" id="PS51682">
    <property type="entry name" value="SAM_OMT_I"/>
    <property type="match status" value="1"/>
</dbReference>
<dbReference type="PANTHER" id="PTHR10509">
    <property type="entry name" value="O-METHYLTRANSFERASE-RELATED"/>
    <property type="match status" value="1"/>
</dbReference>
<dbReference type="AlphaFoldDB" id="E6W144"/>
<dbReference type="PANTHER" id="PTHR10509:SF14">
    <property type="entry name" value="CAFFEOYL-COA O-METHYLTRANSFERASE 3-RELATED"/>
    <property type="match status" value="1"/>
</dbReference>
<dbReference type="CDD" id="cd02440">
    <property type="entry name" value="AdoMet_MTases"/>
    <property type="match status" value="1"/>
</dbReference>
<dbReference type="GO" id="GO:0032259">
    <property type="term" value="P:methylation"/>
    <property type="evidence" value="ECO:0007669"/>
    <property type="project" value="UniProtKB-KW"/>
</dbReference>
<dbReference type="OrthoDB" id="9799672at2"/>
<keyword evidence="1 4" id="KW-0489">Methyltransferase</keyword>
<accession>E6W144</accession>
<name>E6W144_DESIS</name>
<dbReference type="RefSeq" id="WP_013506344.1">
    <property type="nucleotide sequence ID" value="NC_014836.1"/>
</dbReference>
<evidence type="ECO:0000313" key="5">
    <source>
        <dbReference type="Proteomes" id="UP000002572"/>
    </source>
</evidence>
<proteinExistence type="predicted"/>
<evidence type="ECO:0000256" key="2">
    <source>
        <dbReference type="ARBA" id="ARBA00022679"/>
    </source>
</evidence>
<dbReference type="InterPro" id="IPR029063">
    <property type="entry name" value="SAM-dependent_MTases_sf"/>
</dbReference>
<dbReference type="HOGENOM" id="CLU_067676_4_0_0"/>
<dbReference type="InterPro" id="IPR002935">
    <property type="entry name" value="SAM_O-MeTrfase"/>
</dbReference>
<keyword evidence="3" id="KW-0949">S-adenosyl-L-methionine</keyword>
<dbReference type="GO" id="GO:0008757">
    <property type="term" value="F:S-adenosylmethionine-dependent methyltransferase activity"/>
    <property type="evidence" value="ECO:0007669"/>
    <property type="project" value="TreeGrafter"/>
</dbReference>
<evidence type="ECO:0000256" key="1">
    <source>
        <dbReference type="ARBA" id="ARBA00022603"/>
    </source>
</evidence>
<dbReference type="Pfam" id="PF01596">
    <property type="entry name" value="Methyltransf_3"/>
    <property type="match status" value="1"/>
</dbReference>
<dbReference type="InterPro" id="IPR050362">
    <property type="entry name" value="Cation-dep_OMT"/>
</dbReference>
<sequence length="229" mass="26080">MGNQYLTDSLLFPFVERFMEDLEPSAASTAMFRTVASNHGIPAVRSSVARLLSSLTALSRPRSILEIGTGAGFSTHALMEGADRKTLERFVTLEFNHKRLEVARQMAERLGWANRVQMLHTNALEFMACNRDDFDFIFVDAIKRHYPIYMEYIRRLKWKVAVFDNVLYRGLVSMPRAEVSPALRSSLQGMENFLRQMLEDPTVQATLIPAGDGILLMQNRHGQLRPENT</sequence>
<dbReference type="Proteomes" id="UP000002572">
    <property type="component" value="Chromosome"/>
</dbReference>
<protein>
    <submittedName>
        <fullName evidence="4">O-methyltransferase family 3</fullName>
    </submittedName>
</protein>
<organism evidence="4 5">
    <name type="scientific">Desulfurispirillum indicum (strain ATCC BAA-1389 / DSM 22839 / S5)</name>
    <dbReference type="NCBI Taxonomy" id="653733"/>
    <lineage>
        <taxon>Bacteria</taxon>
        <taxon>Pseudomonadati</taxon>
        <taxon>Chrysiogenota</taxon>
        <taxon>Chrysiogenia</taxon>
        <taxon>Chrysiogenales</taxon>
        <taxon>Chrysiogenaceae</taxon>
        <taxon>Desulfurispirillum</taxon>
    </lineage>
</organism>
<evidence type="ECO:0000256" key="3">
    <source>
        <dbReference type="ARBA" id="ARBA00022691"/>
    </source>
</evidence>
<dbReference type="EMBL" id="CP002432">
    <property type="protein sequence ID" value="ADU66464.1"/>
    <property type="molecule type" value="Genomic_DNA"/>
</dbReference>
<dbReference type="Gene3D" id="3.40.50.150">
    <property type="entry name" value="Vaccinia Virus protein VP39"/>
    <property type="match status" value="1"/>
</dbReference>